<evidence type="ECO:0000256" key="11">
    <source>
        <dbReference type="ARBA" id="ARBA00023268"/>
    </source>
</evidence>
<evidence type="ECO:0000256" key="12">
    <source>
        <dbReference type="SAM" id="MobiDB-lite"/>
    </source>
</evidence>
<evidence type="ECO:0008006" key="17">
    <source>
        <dbReference type="Google" id="ProtNLM"/>
    </source>
</evidence>
<reference evidence="16" key="2">
    <citation type="submission" date="2023-11" db="UniProtKB">
        <authorList>
            <consortium name="WormBaseParasite"/>
        </authorList>
    </citation>
    <scope>IDENTIFICATION</scope>
</reference>
<dbReference type="InterPro" id="IPR021109">
    <property type="entry name" value="Peptidase_aspartic_dom_sf"/>
</dbReference>
<dbReference type="FunFam" id="3.10.10.10:FF:000007">
    <property type="entry name" value="Retrovirus-related Pol polyprotein from transposon 17.6-like Protein"/>
    <property type="match status" value="1"/>
</dbReference>
<dbReference type="PANTHER" id="PTHR37984:SF5">
    <property type="entry name" value="PROTEIN NYNRIN-LIKE"/>
    <property type="match status" value="1"/>
</dbReference>
<dbReference type="Gene3D" id="3.10.20.370">
    <property type="match status" value="1"/>
</dbReference>
<evidence type="ECO:0000256" key="4">
    <source>
        <dbReference type="ARBA" id="ARBA00022722"/>
    </source>
</evidence>
<dbReference type="CDD" id="cd01647">
    <property type="entry name" value="RT_LTR"/>
    <property type="match status" value="1"/>
</dbReference>
<evidence type="ECO:0000256" key="8">
    <source>
        <dbReference type="ARBA" id="ARBA00022884"/>
    </source>
</evidence>
<dbReference type="GO" id="GO:0003964">
    <property type="term" value="F:RNA-directed DNA polymerase activity"/>
    <property type="evidence" value="ECO:0007669"/>
    <property type="project" value="UniProtKB-KW"/>
</dbReference>
<feature type="compositionally biased region" description="Polar residues" evidence="12">
    <location>
        <begin position="990"/>
        <end position="1006"/>
    </location>
</feature>
<dbReference type="PANTHER" id="PTHR37984">
    <property type="entry name" value="PROTEIN CBG26694"/>
    <property type="match status" value="1"/>
</dbReference>
<dbReference type="Gene3D" id="3.30.420.10">
    <property type="entry name" value="Ribonuclease H-like superfamily/Ribonuclease H"/>
    <property type="match status" value="1"/>
</dbReference>
<keyword evidence="11" id="KW-0511">Multifunctional enzyme</keyword>
<dbReference type="InterPro" id="IPR043128">
    <property type="entry name" value="Rev_trsase/Diguanyl_cyclase"/>
</dbReference>
<evidence type="ECO:0000256" key="3">
    <source>
        <dbReference type="ARBA" id="ARBA00022695"/>
    </source>
</evidence>
<dbReference type="InterPro" id="IPR043502">
    <property type="entry name" value="DNA/RNA_pol_sf"/>
</dbReference>
<dbReference type="Pfam" id="PF00665">
    <property type="entry name" value="rve"/>
    <property type="match status" value="1"/>
</dbReference>
<dbReference type="PROSITE" id="PS00141">
    <property type="entry name" value="ASP_PROTEASE"/>
    <property type="match status" value="1"/>
</dbReference>
<dbReference type="GO" id="GO:0004519">
    <property type="term" value="F:endonuclease activity"/>
    <property type="evidence" value="ECO:0007669"/>
    <property type="project" value="UniProtKB-KW"/>
</dbReference>
<evidence type="ECO:0000256" key="7">
    <source>
        <dbReference type="ARBA" id="ARBA00022842"/>
    </source>
</evidence>
<dbReference type="InterPro" id="IPR001584">
    <property type="entry name" value="Integrase_cat-core"/>
</dbReference>
<evidence type="ECO:0000256" key="9">
    <source>
        <dbReference type="ARBA" id="ARBA00022908"/>
    </source>
</evidence>
<keyword evidence="8" id="KW-0694">RNA-binding</keyword>
<dbReference type="InterPro" id="IPR050951">
    <property type="entry name" value="Retrovirus_Pol_polyprotein"/>
</dbReference>
<proteinExistence type="predicted"/>
<keyword evidence="2" id="KW-0808">Transferase</keyword>
<dbReference type="SUPFAM" id="SSF50630">
    <property type="entry name" value="Acid proteases"/>
    <property type="match status" value="1"/>
</dbReference>
<dbReference type="InterPro" id="IPR000477">
    <property type="entry name" value="RT_dom"/>
</dbReference>
<dbReference type="PROSITE" id="PS50994">
    <property type="entry name" value="INTEGRASE"/>
    <property type="match status" value="1"/>
</dbReference>
<evidence type="ECO:0000259" key="13">
    <source>
        <dbReference type="PROSITE" id="PS50878"/>
    </source>
</evidence>
<dbReference type="Gene3D" id="1.10.340.70">
    <property type="match status" value="1"/>
</dbReference>
<dbReference type="SUPFAM" id="SSF56672">
    <property type="entry name" value="DNA/RNA polymerases"/>
    <property type="match status" value="1"/>
</dbReference>
<sequence>MATAVNGNHPSRLFYVRDLTTGTLFLVDTGAEVSVIPPSLSRRSAKIPGKLSLRAANQTNIQTYGEQSMILNLGLRRRFTWIFIVADVRHAILGADFLSHFNLLVDISKKKLIDNCTQLKIHGITCDYSVHSICIEKPESEMFSALLKRFPKILKPSYNSEDISHTVTHKIITTGQPVKARPRRLPPDKLAAAKSEFEHMMQLGIIRPSNSPWSSPLHMVPKTNHDWRPCGDYRALNNATVPDRYPIPHLHDFSLNLHGKTVFTKVDLVRAYHQIPVAPEDIAKTAIITPFGLFEFLRMPFGLKNAAQTFQRFMDQVTQGLDFVFVYIDDVLIASSSMEEHMQHLSLLFQRFEQFGVVINPKKCIFGSPSIEFLGHRITAEGIRPTEDKIETIKNFPEPDSLKKLRRFLGMFNFYRRFIPSCASIVQPLTDLLRCNSKKFQWSEEAKAAFNNAKDALSNVVMLSHINPEASLILCTDASQVAVGAVLQQKFNNDTTPLAFFSKKLEPAQTRYSTFGRELLAIYLAVKHFSFLLQGRHFTILTDHKPLCYAFTTSLDRHSPREARQLDYISQFSTDIQFIKGDSNIVADSLSRSDINQLQTSVDISLDRMAQLQKDDVELQTCRRNSSLQLKDVPIPLSDATIVCDVSTGTNRPFVPLSCRKALFEHLHSLSHPGVRATVRLIGERFVWPKMNSDIRRWARECIQCQCSKVHRHTITTPKTFELPERRFQHIHIDIVGPLPTSRGYTHILTAIDRFTRWAIACPLNDISAENVALVFLDRWVSNYGVPTTITSDRGPQFQSTLFRELTRLLGVKHISTTAYHPAANGLVERFHRQLKSSLMAQNDTSKWSEYLPLILLGIRSTIKEDLGCTPAQLVYGTNLTLPGQLVPSADSTDVNIADFTNRLTRQMLQLQPTAPRQSPRRDQINKNLQTCKFVFIRVDAIRKGLQPPYEGPFQVIKRSDKHFTVNKNGRRETVSIDRIKPAYTDNDFESTSAAAQSNNQTSDSTPPAPSLILPPYHTRSGRQISKPARYVHFED</sequence>
<evidence type="ECO:0000259" key="14">
    <source>
        <dbReference type="PROSITE" id="PS50994"/>
    </source>
</evidence>
<keyword evidence="5" id="KW-0255">Endonuclease</keyword>
<dbReference type="InterPro" id="IPR041577">
    <property type="entry name" value="RT_RNaseH_2"/>
</dbReference>
<dbReference type="Gene3D" id="3.30.70.270">
    <property type="match status" value="2"/>
</dbReference>
<dbReference type="InterPro" id="IPR001969">
    <property type="entry name" value="Aspartic_peptidase_AS"/>
</dbReference>
<feature type="domain" description="Reverse transcriptase" evidence="13">
    <location>
        <begin position="201"/>
        <end position="378"/>
    </location>
</feature>
<evidence type="ECO:0000256" key="10">
    <source>
        <dbReference type="ARBA" id="ARBA00022918"/>
    </source>
</evidence>
<evidence type="ECO:0000256" key="6">
    <source>
        <dbReference type="ARBA" id="ARBA00022801"/>
    </source>
</evidence>
<dbReference type="WBParaSite" id="TREG1_118090.1">
    <property type="protein sequence ID" value="TREG1_118090.1"/>
    <property type="gene ID" value="TREG1_118090"/>
</dbReference>
<dbReference type="FunFam" id="2.40.70.10:FF:000130">
    <property type="entry name" value="Retrovirus-related Pol polyprotein from transposon opus-like Protein"/>
    <property type="match status" value="1"/>
</dbReference>
<dbReference type="CDD" id="cd06094">
    <property type="entry name" value="RP_Saci_like"/>
    <property type="match status" value="1"/>
</dbReference>
<keyword evidence="15" id="KW-1185">Reference proteome</keyword>
<dbReference type="FunFam" id="3.30.70.270:FF:000164">
    <property type="match status" value="1"/>
</dbReference>
<dbReference type="FunFam" id="3.10.20.370:FF:000001">
    <property type="entry name" value="Retrovirus-related Pol polyprotein from transposon 17.6-like protein"/>
    <property type="match status" value="1"/>
</dbReference>
<name>A0AA85IX87_TRIRE</name>
<dbReference type="Pfam" id="PF17919">
    <property type="entry name" value="RT_RNaseH_2"/>
    <property type="match status" value="1"/>
</dbReference>
<reference evidence="15" key="1">
    <citation type="submission" date="2022-06" db="EMBL/GenBank/DDBJ databases">
        <authorList>
            <person name="Berger JAMES D."/>
            <person name="Berger JAMES D."/>
        </authorList>
    </citation>
    <scope>NUCLEOTIDE SEQUENCE [LARGE SCALE GENOMIC DNA]</scope>
</reference>
<keyword evidence="9" id="KW-0229">DNA integration</keyword>
<protein>
    <recommendedName>
        <fullName evidence="17">Reverse transcriptase</fullName>
    </recommendedName>
</protein>
<dbReference type="InterPro" id="IPR034132">
    <property type="entry name" value="RP_Saci-like"/>
</dbReference>
<dbReference type="PROSITE" id="PS50878">
    <property type="entry name" value="RT_POL"/>
    <property type="match status" value="1"/>
</dbReference>
<dbReference type="InterPro" id="IPR036397">
    <property type="entry name" value="RNaseH_sf"/>
</dbReference>
<dbReference type="AlphaFoldDB" id="A0AA85IX87"/>
<dbReference type="InterPro" id="IPR041588">
    <property type="entry name" value="Integrase_H2C2"/>
</dbReference>
<keyword evidence="7" id="KW-0460">Magnesium</keyword>
<dbReference type="Gene3D" id="2.40.70.10">
    <property type="entry name" value="Acid Proteases"/>
    <property type="match status" value="1"/>
</dbReference>
<keyword evidence="4" id="KW-0540">Nuclease</keyword>
<evidence type="ECO:0000313" key="16">
    <source>
        <dbReference type="WBParaSite" id="TREG1_118090.1"/>
    </source>
</evidence>
<dbReference type="GO" id="GO:0006508">
    <property type="term" value="P:proteolysis"/>
    <property type="evidence" value="ECO:0007669"/>
    <property type="project" value="UniProtKB-KW"/>
</dbReference>
<dbReference type="Pfam" id="PF17921">
    <property type="entry name" value="Integrase_H2C2"/>
    <property type="match status" value="1"/>
</dbReference>
<dbReference type="Gene3D" id="3.10.10.10">
    <property type="entry name" value="HIV Type 1 Reverse Transcriptase, subunit A, domain 1"/>
    <property type="match status" value="1"/>
</dbReference>
<accession>A0AA85IX87</accession>
<keyword evidence="10" id="KW-0695">RNA-directed DNA polymerase</keyword>
<dbReference type="FunFam" id="3.30.420.10:FF:000032">
    <property type="entry name" value="Retrovirus-related Pol polyprotein from transposon 297-like Protein"/>
    <property type="match status" value="1"/>
</dbReference>
<evidence type="ECO:0000256" key="5">
    <source>
        <dbReference type="ARBA" id="ARBA00022759"/>
    </source>
</evidence>
<dbReference type="CDD" id="cd09274">
    <property type="entry name" value="RNase_HI_RT_Ty3"/>
    <property type="match status" value="1"/>
</dbReference>
<dbReference type="InterPro" id="IPR012337">
    <property type="entry name" value="RNaseH-like_sf"/>
</dbReference>
<dbReference type="Pfam" id="PF00078">
    <property type="entry name" value="RVT_1"/>
    <property type="match status" value="1"/>
</dbReference>
<dbReference type="FunFam" id="3.30.70.270:FF:000026">
    <property type="entry name" value="Transposon Ty3-G Gag-Pol polyprotein"/>
    <property type="match status" value="1"/>
</dbReference>
<evidence type="ECO:0000256" key="2">
    <source>
        <dbReference type="ARBA" id="ARBA00022679"/>
    </source>
</evidence>
<dbReference type="Proteomes" id="UP000050795">
    <property type="component" value="Unassembled WGS sequence"/>
</dbReference>
<organism evidence="15 16">
    <name type="scientific">Trichobilharzia regenti</name>
    <name type="common">Nasal bird schistosome</name>
    <dbReference type="NCBI Taxonomy" id="157069"/>
    <lineage>
        <taxon>Eukaryota</taxon>
        <taxon>Metazoa</taxon>
        <taxon>Spiralia</taxon>
        <taxon>Lophotrochozoa</taxon>
        <taxon>Platyhelminthes</taxon>
        <taxon>Trematoda</taxon>
        <taxon>Digenea</taxon>
        <taxon>Strigeidida</taxon>
        <taxon>Schistosomatoidea</taxon>
        <taxon>Schistosomatidae</taxon>
        <taxon>Trichobilharzia</taxon>
    </lineage>
</organism>
<keyword evidence="1" id="KW-0645">Protease</keyword>
<evidence type="ECO:0000256" key="1">
    <source>
        <dbReference type="ARBA" id="ARBA00022670"/>
    </source>
</evidence>
<feature type="region of interest" description="Disordered" evidence="12">
    <location>
        <begin position="990"/>
        <end position="1021"/>
    </location>
</feature>
<dbReference type="GO" id="GO:0003723">
    <property type="term" value="F:RNA binding"/>
    <property type="evidence" value="ECO:0007669"/>
    <property type="project" value="UniProtKB-KW"/>
</dbReference>
<dbReference type="FunFam" id="1.10.340.70:FF:000006">
    <property type="entry name" value="Retrovirus-related Pol polyprotein from transposon 297-like Protein"/>
    <property type="match status" value="1"/>
</dbReference>
<dbReference type="GO" id="GO:0015074">
    <property type="term" value="P:DNA integration"/>
    <property type="evidence" value="ECO:0007669"/>
    <property type="project" value="UniProtKB-KW"/>
</dbReference>
<evidence type="ECO:0000313" key="15">
    <source>
        <dbReference type="Proteomes" id="UP000050795"/>
    </source>
</evidence>
<dbReference type="GO" id="GO:0004190">
    <property type="term" value="F:aspartic-type endopeptidase activity"/>
    <property type="evidence" value="ECO:0007669"/>
    <property type="project" value="InterPro"/>
</dbReference>
<feature type="domain" description="Integrase catalytic" evidence="14">
    <location>
        <begin position="720"/>
        <end position="891"/>
    </location>
</feature>
<dbReference type="SUPFAM" id="SSF53098">
    <property type="entry name" value="Ribonuclease H-like"/>
    <property type="match status" value="1"/>
</dbReference>
<keyword evidence="3" id="KW-0548">Nucleotidyltransferase</keyword>
<keyword evidence="6" id="KW-0378">Hydrolase</keyword>